<evidence type="ECO:0000313" key="4">
    <source>
        <dbReference type="Proteomes" id="UP001596395"/>
    </source>
</evidence>
<dbReference type="EMBL" id="JBHSXN010000001">
    <property type="protein sequence ID" value="MFC6952009.1"/>
    <property type="molecule type" value="Genomic_DNA"/>
</dbReference>
<dbReference type="RefSeq" id="WP_336349008.1">
    <property type="nucleotide sequence ID" value="NZ_JAZAQL010000001.1"/>
</dbReference>
<feature type="region of interest" description="Disordered" evidence="1">
    <location>
        <begin position="1"/>
        <end position="25"/>
    </location>
</feature>
<keyword evidence="4" id="KW-1185">Reference proteome</keyword>
<proteinExistence type="predicted"/>
<dbReference type="AlphaFoldDB" id="A0ABD5V9A8"/>
<dbReference type="InterPro" id="IPR040624">
    <property type="entry name" value="HalOD1"/>
</dbReference>
<evidence type="ECO:0000313" key="3">
    <source>
        <dbReference type="EMBL" id="MFC6952009.1"/>
    </source>
</evidence>
<evidence type="ECO:0000256" key="1">
    <source>
        <dbReference type="SAM" id="MobiDB-lite"/>
    </source>
</evidence>
<name>A0ABD5V9A8_9EURY</name>
<organism evidence="3 4">
    <name type="scientific">Halorubellus litoreus</name>
    <dbReference type="NCBI Taxonomy" id="755308"/>
    <lineage>
        <taxon>Archaea</taxon>
        <taxon>Methanobacteriati</taxon>
        <taxon>Methanobacteriota</taxon>
        <taxon>Stenosarchaea group</taxon>
        <taxon>Halobacteria</taxon>
        <taxon>Halobacteriales</taxon>
        <taxon>Halorubellaceae</taxon>
        <taxon>Halorubellus</taxon>
    </lineage>
</organism>
<dbReference type="Pfam" id="PF18545">
    <property type="entry name" value="HalOD1"/>
    <property type="match status" value="1"/>
</dbReference>
<accession>A0ABD5V9A8</accession>
<sequence>MDEEERPSRDGDGHGETTARRTFDWAETKPSSAVVEVVSSALGAAATDVEPLYTAVDPDALDKLVSDPDGRRDCTAVVVSFTFADRHVTVEGTGTVVAEPVNVG</sequence>
<reference evidence="3 4" key="1">
    <citation type="journal article" date="2019" name="Int. J. Syst. Evol. Microbiol.">
        <title>The Global Catalogue of Microorganisms (GCM) 10K type strain sequencing project: providing services to taxonomists for standard genome sequencing and annotation.</title>
        <authorList>
            <consortium name="The Broad Institute Genomics Platform"/>
            <consortium name="The Broad Institute Genome Sequencing Center for Infectious Disease"/>
            <person name="Wu L."/>
            <person name="Ma J."/>
        </authorList>
    </citation>
    <scope>NUCLEOTIDE SEQUENCE [LARGE SCALE GENOMIC DNA]</scope>
    <source>
        <strain evidence="3 4">GX26</strain>
    </source>
</reference>
<evidence type="ECO:0000259" key="2">
    <source>
        <dbReference type="Pfam" id="PF18545"/>
    </source>
</evidence>
<feature type="domain" description="Halobacterial output" evidence="2">
    <location>
        <begin position="27"/>
        <end position="98"/>
    </location>
</feature>
<comment type="caution">
    <text evidence="3">The sequence shown here is derived from an EMBL/GenBank/DDBJ whole genome shotgun (WGS) entry which is preliminary data.</text>
</comment>
<dbReference type="Proteomes" id="UP001596395">
    <property type="component" value="Unassembled WGS sequence"/>
</dbReference>
<gene>
    <name evidence="3" type="ORF">ACFQGB_03955</name>
</gene>
<protein>
    <submittedName>
        <fullName evidence="3">HalOD1 output domain-containing protein</fullName>
    </submittedName>
</protein>